<dbReference type="Proteomes" id="UP001398420">
    <property type="component" value="Unassembled WGS sequence"/>
</dbReference>
<evidence type="ECO:0000313" key="3">
    <source>
        <dbReference type="Proteomes" id="UP001398420"/>
    </source>
</evidence>
<dbReference type="PANTHER" id="PTHR34474:SF1">
    <property type="entry name" value="HEME-DEGRADING MONOOXYGENASE HMOA"/>
    <property type="match status" value="1"/>
</dbReference>
<dbReference type="InterPro" id="IPR050404">
    <property type="entry name" value="Heme-degrading_MO"/>
</dbReference>
<dbReference type="EMBL" id="JBCEWA010000002">
    <property type="protein sequence ID" value="MEL5987401.1"/>
    <property type="molecule type" value="Genomic_DNA"/>
</dbReference>
<dbReference type="SUPFAM" id="SSF54909">
    <property type="entry name" value="Dimeric alpha+beta barrel"/>
    <property type="match status" value="1"/>
</dbReference>
<dbReference type="RefSeq" id="WP_121176311.1">
    <property type="nucleotide sequence ID" value="NZ_JBCEWA010000002.1"/>
</dbReference>
<dbReference type="InterPro" id="IPR011008">
    <property type="entry name" value="Dimeric_a/b-barrel"/>
</dbReference>
<dbReference type="Pfam" id="PF03992">
    <property type="entry name" value="ABM"/>
    <property type="match status" value="1"/>
</dbReference>
<feature type="domain" description="ABM" evidence="1">
    <location>
        <begin position="2"/>
        <end position="92"/>
    </location>
</feature>
<evidence type="ECO:0000259" key="1">
    <source>
        <dbReference type="PROSITE" id="PS51725"/>
    </source>
</evidence>
<dbReference type="InterPro" id="IPR007138">
    <property type="entry name" value="ABM_dom"/>
</dbReference>
<gene>
    <name evidence="2" type="ORF">AAF454_03040</name>
</gene>
<evidence type="ECO:0000313" key="2">
    <source>
        <dbReference type="EMBL" id="MEL5987401.1"/>
    </source>
</evidence>
<protein>
    <submittedName>
        <fullName evidence="2">Antibiotic biosynthesis monooxygenase</fullName>
        <ecNumber evidence="2">1.14.-.-</ecNumber>
    </submittedName>
</protein>
<keyword evidence="2" id="KW-0503">Monooxygenase</keyword>
<dbReference type="EC" id="1.14.-.-" evidence="2"/>
<dbReference type="Gene3D" id="3.30.70.100">
    <property type="match status" value="1"/>
</dbReference>
<keyword evidence="3" id="KW-1185">Reference proteome</keyword>
<sequence>MIVQLRRFTVTEGNGHLVVEKFKQGGGLVEQQPGFIDKTVLQKKLRRGEEEVIMMVRWESEEAWKAWEKSPEHIAGHRNNRGKEKPEYIVNVDVSMYEVK</sequence>
<comment type="caution">
    <text evidence="2">The sequence shown here is derived from an EMBL/GenBank/DDBJ whole genome shotgun (WGS) entry which is preliminary data.</text>
</comment>
<keyword evidence="2" id="KW-0560">Oxidoreductase</keyword>
<name>A0ABU9LL52_9BACL</name>
<dbReference type="GO" id="GO:0004497">
    <property type="term" value="F:monooxygenase activity"/>
    <property type="evidence" value="ECO:0007669"/>
    <property type="project" value="UniProtKB-KW"/>
</dbReference>
<dbReference type="PANTHER" id="PTHR34474">
    <property type="entry name" value="SIGNAL TRANSDUCTION PROTEIN TRAP"/>
    <property type="match status" value="1"/>
</dbReference>
<accession>A0ABU9LL52</accession>
<reference evidence="2 3" key="1">
    <citation type="submission" date="2024-04" db="EMBL/GenBank/DDBJ databases">
        <authorList>
            <person name="Wu Y.S."/>
            <person name="Zhang L."/>
        </authorList>
    </citation>
    <scope>NUCLEOTIDE SEQUENCE [LARGE SCALE GENOMIC DNA]</scope>
    <source>
        <strain evidence="2 3">KG-01</strain>
    </source>
</reference>
<organism evidence="2 3">
    <name type="scientific">Kurthia gibsonii</name>
    <dbReference type="NCBI Taxonomy" id="33946"/>
    <lineage>
        <taxon>Bacteria</taxon>
        <taxon>Bacillati</taxon>
        <taxon>Bacillota</taxon>
        <taxon>Bacilli</taxon>
        <taxon>Bacillales</taxon>
        <taxon>Caryophanaceae</taxon>
        <taxon>Kurthia</taxon>
    </lineage>
</organism>
<dbReference type="PROSITE" id="PS51725">
    <property type="entry name" value="ABM"/>
    <property type="match status" value="1"/>
</dbReference>
<proteinExistence type="predicted"/>